<dbReference type="KEGG" id="kyr:CVV65_08810"/>
<dbReference type="CDD" id="cd02038">
    <property type="entry name" value="FlhG-like"/>
    <property type="match status" value="1"/>
</dbReference>
<keyword evidence="2" id="KW-0067">ATP-binding</keyword>
<dbReference type="RefSeq" id="WP_100667807.1">
    <property type="nucleotide sequence ID" value="NZ_CP024955.1"/>
</dbReference>
<dbReference type="Pfam" id="PF10609">
    <property type="entry name" value="ParA"/>
    <property type="match status" value="1"/>
</dbReference>
<evidence type="ECO:0000256" key="1">
    <source>
        <dbReference type="ARBA" id="ARBA00022741"/>
    </source>
</evidence>
<dbReference type="Proteomes" id="UP000231932">
    <property type="component" value="Chromosome"/>
</dbReference>
<dbReference type="SUPFAM" id="SSF52540">
    <property type="entry name" value="P-loop containing nucleoside triphosphate hydrolases"/>
    <property type="match status" value="1"/>
</dbReference>
<dbReference type="InterPro" id="IPR033875">
    <property type="entry name" value="FlhG"/>
</dbReference>
<dbReference type="GO" id="GO:0005829">
    <property type="term" value="C:cytosol"/>
    <property type="evidence" value="ECO:0007669"/>
    <property type="project" value="TreeGrafter"/>
</dbReference>
<dbReference type="InterPro" id="IPR050625">
    <property type="entry name" value="ParA/MinD_ATPase"/>
</dbReference>
<dbReference type="GO" id="GO:0051782">
    <property type="term" value="P:negative regulation of cell division"/>
    <property type="evidence" value="ECO:0007669"/>
    <property type="project" value="TreeGrafter"/>
</dbReference>
<evidence type="ECO:0000256" key="2">
    <source>
        <dbReference type="ARBA" id="ARBA00022840"/>
    </source>
</evidence>
<evidence type="ECO:0000313" key="5">
    <source>
        <dbReference type="Proteomes" id="UP000231932"/>
    </source>
</evidence>
<sequence length="294" mass="31749">MDQASELRKRMAHQSGPRGVSLKTAAVTSGKGGVGKSNVAVNVALALQQEHKNTLILDTDVGFANVNVLLGSGAGRTLLDLAQPGVLASDVVQTGPLGISWISGGTALPDWIQLSRDQVKVCFDKLMDLESTLDWVIVDTGAGLNESSLHLLESVDQILLVTTPEPTALADAYALIKVLVRRSLSARIRIVVNRCRTFSEGIQTFQRLVQVSKTFLSFEPGAMGYILEDPAVGRAVFRQTPFLLSAPDSRAAQCVRQIARRLMGGEDVAPAESPPSRRGWREFIWKLQHALGRG</sequence>
<reference evidence="5" key="1">
    <citation type="submission" date="2017-11" db="EMBL/GenBank/DDBJ databases">
        <title>Complete Genome Sequence of Kyrpidia sp. Strain EA-1, a thermophilic, hydrogen-oxidizing Bacterium, isolated from the Azores.</title>
        <authorList>
            <person name="Reiner J.E."/>
            <person name="Lapp C.J."/>
            <person name="Bunk B."/>
            <person name="Gescher J."/>
        </authorList>
    </citation>
    <scope>NUCLEOTIDE SEQUENCE [LARGE SCALE GENOMIC DNA]</scope>
    <source>
        <strain evidence="5">EA-1</strain>
    </source>
</reference>
<dbReference type="OrthoDB" id="9816297at2"/>
<keyword evidence="1" id="KW-0547">Nucleotide-binding</keyword>
<dbReference type="GO" id="GO:0016887">
    <property type="term" value="F:ATP hydrolysis activity"/>
    <property type="evidence" value="ECO:0007669"/>
    <property type="project" value="TreeGrafter"/>
</dbReference>
<dbReference type="InterPro" id="IPR025501">
    <property type="entry name" value="MinD_FleN"/>
</dbReference>
<proteinExistence type="predicted"/>
<evidence type="ECO:0000313" key="4">
    <source>
        <dbReference type="EMBL" id="ATY85008.1"/>
    </source>
</evidence>
<protein>
    <submittedName>
        <fullName evidence="4">Cobyrinic acid a,c-diamide synthase</fullName>
    </submittedName>
</protein>
<dbReference type="InterPro" id="IPR033756">
    <property type="entry name" value="YlxH/NBP35"/>
</dbReference>
<evidence type="ECO:0000256" key="3">
    <source>
        <dbReference type="SAM" id="MobiDB-lite"/>
    </source>
</evidence>
<dbReference type="PANTHER" id="PTHR43384:SF4">
    <property type="entry name" value="CELLULOSE BIOSYNTHESIS PROTEIN BCSQ-RELATED"/>
    <property type="match status" value="1"/>
</dbReference>
<dbReference type="GO" id="GO:0009898">
    <property type="term" value="C:cytoplasmic side of plasma membrane"/>
    <property type="evidence" value="ECO:0007669"/>
    <property type="project" value="TreeGrafter"/>
</dbReference>
<dbReference type="AlphaFoldDB" id="A0A2K8N6Q2"/>
<organism evidence="4 5">
    <name type="scientific">Kyrpidia spormannii</name>
    <dbReference type="NCBI Taxonomy" id="2055160"/>
    <lineage>
        <taxon>Bacteria</taxon>
        <taxon>Bacillati</taxon>
        <taxon>Bacillota</taxon>
        <taxon>Bacilli</taxon>
        <taxon>Bacillales</taxon>
        <taxon>Alicyclobacillaceae</taxon>
        <taxon>Kyrpidia</taxon>
    </lineage>
</organism>
<name>A0A2K8N6Q2_9BACL</name>
<accession>A0A2K8N6Q2</accession>
<dbReference type="GO" id="GO:0005524">
    <property type="term" value="F:ATP binding"/>
    <property type="evidence" value="ECO:0007669"/>
    <property type="project" value="UniProtKB-KW"/>
</dbReference>
<dbReference type="Gene3D" id="3.40.50.300">
    <property type="entry name" value="P-loop containing nucleotide triphosphate hydrolases"/>
    <property type="match status" value="1"/>
</dbReference>
<keyword evidence="5" id="KW-1185">Reference proteome</keyword>
<dbReference type="PIRSF" id="PIRSF003092">
    <property type="entry name" value="MinD"/>
    <property type="match status" value="1"/>
</dbReference>
<dbReference type="EMBL" id="CP024955">
    <property type="protein sequence ID" value="ATY85008.1"/>
    <property type="molecule type" value="Genomic_DNA"/>
</dbReference>
<dbReference type="InterPro" id="IPR027417">
    <property type="entry name" value="P-loop_NTPase"/>
</dbReference>
<feature type="region of interest" description="Disordered" evidence="3">
    <location>
        <begin position="1"/>
        <end position="23"/>
    </location>
</feature>
<gene>
    <name evidence="4" type="ORF">CVV65_08810</name>
</gene>
<dbReference type="PANTHER" id="PTHR43384">
    <property type="entry name" value="SEPTUM SITE-DETERMINING PROTEIN MIND HOMOLOG, CHLOROPLASTIC-RELATED"/>
    <property type="match status" value="1"/>
</dbReference>